<evidence type="ECO:0000256" key="1">
    <source>
        <dbReference type="ARBA" id="ARBA00023002"/>
    </source>
</evidence>
<dbReference type="InterPro" id="IPR045010">
    <property type="entry name" value="MDR_fam"/>
</dbReference>
<dbReference type="Gene3D" id="3.40.50.720">
    <property type="entry name" value="NAD(P)-binding Rossmann-like Domain"/>
    <property type="match status" value="1"/>
</dbReference>
<dbReference type="Pfam" id="PF00107">
    <property type="entry name" value="ADH_zinc_N"/>
    <property type="match status" value="1"/>
</dbReference>
<dbReference type="PANTHER" id="PTHR43205:SF7">
    <property type="entry name" value="PROSTAGLANDIN REDUCTASE 1"/>
    <property type="match status" value="1"/>
</dbReference>
<dbReference type="SMART" id="SM00829">
    <property type="entry name" value="PKS_ER"/>
    <property type="match status" value="1"/>
</dbReference>
<dbReference type="InterPro" id="IPR036291">
    <property type="entry name" value="NAD(P)-bd_dom_sf"/>
</dbReference>
<dbReference type="OrthoDB" id="809632at2759"/>
<dbReference type="AlphaFoldDB" id="A0A2G8RTG8"/>
<sequence>MAPVKNGRYLFNEIPSGYPIPGQTTVYDESETIDLDTVPLNGGALVKLLVVSIDPYLRGRMRRAEAKSYNEPFKIGEPLMNWGVGLVLRSDSSSVKAGDHVYGYFKFQQYEIVDATRVLVLENKEGLPWSAYVGVAGMPGQTAYHAWKEFAEAKKGDTVFVTTGAGVVGATVVQLAKADGLKVIASAGSDDKVEFMKSIGVDVPFNYKTTKTAEVLEKEGPINVYWDNVGGESFEAAIEYAAKGARFIECGMISGYNTSEVYQVKNLMKIVTKQLHIHGFIVTDLMPKYNPEFYSSFVGRIGRGEIAYKEHLLVGLERAGEGILDVQSGRNFGKCVIVVGEDKA</sequence>
<dbReference type="Pfam" id="PF16884">
    <property type="entry name" value="ADH_N_2"/>
    <property type="match status" value="1"/>
</dbReference>
<comment type="caution">
    <text evidence="3">The sequence shown here is derived from an EMBL/GenBank/DDBJ whole genome shotgun (WGS) entry which is preliminary data.</text>
</comment>
<dbReference type="GO" id="GO:0016628">
    <property type="term" value="F:oxidoreductase activity, acting on the CH-CH group of donors, NAD or NADP as acceptor"/>
    <property type="evidence" value="ECO:0007669"/>
    <property type="project" value="InterPro"/>
</dbReference>
<dbReference type="InterPro" id="IPR013149">
    <property type="entry name" value="ADH-like_C"/>
</dbReference>
<dbReference type="CDD" id="cd05288">
    <property type="entry name" value="PGDH"/>
    <property type="match status" value="1"/>
</dbReference>
<protein>
    <recommendedName>
        <fullName evidence="2">Enoyl reductase (ER) domain-containing protein</fullName>
    </recommendedName>
</protein>
<dbReference type="EMBL" id="AYKW01000056">
    <property type="protein sequence ID" value="PIL24815.1"/>
    <property type="molecule type" value="Genomic_DNA"/>
</dbReference>
<dbReference type="Gene3D" id="3.90.180.10">
    <property type="entry name" value="Medium-chain alcohol dehydrogenases, catalytic domain"/>
    <property type="match status" value="1"/>
</dbReference>
<evidence type="ECO:0000313" key="3">
    <source>
        <dbReference type="EMBL" id="PIL24815.1"/>
    </source>
</evidence>
<gene>
    <name evidence="3" type="ORF">GSI_12701</name>
</gene>
<dbReference type="InterPro" id="IPR041694">
    <property type="entry name" value="ADH_N_2"/>
</dbReference>
<dbReference type="SUPFAM" id="SSF51735">
    <property type="entry name" value="NAD(P)-binding Rossmann-fold domains"/>
    <property type="match status" value="1"/>
</dbReference>
<dbReference type="InterPro" id="IPR020843">
    <property type="entry name" value="ER"/>
</dbReference>
<feature type="domain" description="Enoyl reductase (ER)" evidence="2">
    <location>
        <begin position="22"/>
        <end position="337"/>
    </location>
</feature>
<keyword evidence="4" id="KW-1185">Reference proteome</keyword>
<evidence type="ECO:0000313" key="4">
    <source>
        <dbReference type="Proteomes" id="UP000230002"/>
    </source>
</evidence>
<dbReference type="STRING" id="1077348.A0A2G8RTG8"/>
<dbReference type="Proteomes" id="UP000230002">
    <property type="component" value="Unassembled WGS sequence"/>
</dbReference>
<proteinExistence type="predicted"/>
<organism evidence="3 4">
    <name type="scientific">Ganoderma sinense ZZ0214-1</name>
    <dbReference type="NCBI Taxonomy" id="1077348"/>
    <lineage>
        <taxon>Eukaryota</taxon>
        <taxon>Fungi</taxon>
        <taxon>Dikarya</taxon>
        <taxon>Basidiomycota</taxon>
        <taxon>Agaricomycotina</taxon>
        <taxon>Agaricomycetes</taxon>
        <taxon>Polyporales</taxon>
        <taxon>Polyporaceae</taxon>
        <taxon>Ganoderma</taxon>
    </lineage>
</organism>
<name>A0A2G8RTG8_9APHY</name>
<dbReference type="FunFam" id="3.40.50.720:FF:000121">
    <property type="entry name" value="Prostaglandin reductase 2"/>
    <property type="match status" value="1"/>
</dbReference>
<dbReference type="PANTHER" id="PTHR43205">
    <property type="entry name" value="PROSTAGLANDIN REDUCTASE"/>
    <property type="match status" value="1"/>
</dbReference>
<dbReference type="SUPFAM" id="SSF50129">
    <property type="entry name" value="GroES-like"/>
    <property type="match status" value="1"/>
</dbReference>
<reference evidence="3 4" key="1">
    <citation type="journal article" date="2015" name="Sci. Rep.">
        <title>Chromosome-level genome map provides insights into diverse defense mechanisms in the medicinal fungus Ganoderma sinense.</title>
        <authorList>
            <person name="Zhu Y."/>
            <person name="Xu J."/>
            <person name="Sun C."/>
            <person name="Zhou S."/>
            <person name="Xu H."/>
            <person name="Nelson D.R."/>
            <person name="Qian J."/>
            <person name="Song J."/>
            <person name="Luo H."/>
            <person name="Xiang L."/>
            <person name="Li Y."/>
            <person name="Xu Z."/>
            <person name="Ji A."/>
            <person name="Wang L."/>
            <person name="Lu S."/>
            <person name="Hayward A."/>
            <person name="Sun W."/>
            <person name="Li X."/>
            <person name="Schwartz D.C."/>
            <person name="Wang Y."/>
            <person name="Chen S."/>
        </authorList>
    </citation>
    <scope>NUCLEOTIDE SEQUENCE [LARGE SCALE GENOMIC DNA]</scope>
    <source>
        <strain evidence="3 4">ZZ0214-1</strain>
    </source>
</reference>
<dbReference type="InterPro" id="IPR011032">
    <property type="entry name" value="GroES-like_sf"/>
</dbReference>
<keyword evidence="1" id="KW-0560">Oxidoreductase</keyword>
<accession>A0A2G8RTG8</accession>
<evidence type="ECO:0000259" key="2">
    <source>
        <dbReference type="SMART" id="SM00829"/>
    </source>
</evidence>